<accession>A0ABU9E2Y6</accession>
<feature type="domain" description="Glycosyl transferase family 1" evidence="1">
    <location>
        <begin position="194"/>
        <end position="356"/>
    </location>
</feature>
<evidence type="ECO:0000313" key="4">
    <source>
        <dbReference type="Proteomes" id="UP001491349"/>
    </source>
</evidence>
<dbReference type="SUPFAM" id="SSF53756">
    <property type="entry name" value="UDP-Glycosyltransferase/glycogen phosphorylase"/>
    <property type="match status" value="1"/>
</dbReference>
<reference evidence="3 4" key="1">
    <citation type="submission" date="2024-04" db="EMBL/GenBank/DDBJ databases">
        <title>draft genome sequnece of Flavobacterium buctense JCM 30750.</title>
        <authorList>
            <person name="Kim D.-U."/>
        </authorList>
    </citation>
    <scope>NUCLEOTIDE SEQUENCE [LARGE SCALE GENOMIC DNA]</scope>
    <source>
        <strain evidence="3 4">JCM 30750</strain>
    </source>
</reference>
<dbReference type="CDD" id="cd03808">
    <property type="entry name" value="GT4_CapM-like"/>
    <property type="match status" value="1"/>
</dbReference>
<gene>
    <name evidence="3" type="ORF">WMW71_07905</name>
</gene>
<feature type="domain" description="Glycosyltransferase subfamily 4-like N-terminal" evidence="2">
    <location>
        <begin position="21"/>
        <end position="147"/>
    </location>
</feature>
<evidence type="ECO:0000313" key="3">
    <source>
        <dbReference type="EMBL" id="MEK8180262.1"/>
    </source>
</evidence>
<evidence type="ECO:0000259" key="2">
    <source>
        <dbReference type="Pfam" id="PF13477"/>
    </source>
</evidence>
<dbReference type="EMBL" id="JBBPCB010000004">
    <property type="protein sequence ID" value="MEK8180262.1"/>
    <property type="molecule type" value="Genomic_DNA"/>
</dbReference>
<proteinExistence type="predicted"/>
<dbReference type="RefSeq" id="WP_187660732.1">
    <property type="nucleotide sequence ID" value="NZ_JACTAB010000005.1"/>
</dbReference>
<dbReference type="InterPro" id="IPR028098">
    <property type="entry name" value="Glyco_trans_4-like_N"/>
</dbReference>
<protein>
    <submittedName>
        <fullName evidence="3">Glycosyltransferase family 4 protein</fullName>
    </submittedName>
</protein>
<dbReference type="PANTHER" id="PTHR12526:SF630">
    <property type="entry name" value="GLYCOSYLTRANSFERASE"/>
    <property type="match status" value="1"/>
</dbReference>
<comment type="caution">
    <text evidence="3">The sequence shown here is derived from an EMBL/GenBank/DDBJ whole genome shotgun (WGS) entry which is preliminary data.</text>
</comment>
<sequence>MNKKLIVGITAPGSVILIAGQLRYFKELGYDTYLMAPNHQRVTEYCQQEGCTHLPVDLEREISLLKDIKALFQVFKHLRKVKPDVVNFGTPKVSLLGMIAAKLLGVRNRIYTCRGFRFEHETGLKKAILVTMEKITARFAHKIICISNSVRDLGIENTIFSKDKSLVINKGSSNGIDLERFSPSQVKTEQILDLKNKLGLNETHFVYGFVGRLIDRKGIKEIYEAFNNLYAENHFLRLLIVGPIEKSQIADLSLLEKMNEHPGVLLVGTQINVPLYLSVMDIFCLPAWWEGFGNVSVQAAAMGLPVIATDVTGSKDAVSKDFNGLLIPAKSVTDLQNAMDFLQKNTEKRKELGMNGLIWAKNFESKMIWDGMKKIYCSR</sequence>
<dbReference type="Gene3D" id="3.40.50.2000">
    <property type="entry name" value="Glycogen Phosphorylase B"/>
    <property type="match status" value="2"/>
</dbReference>
<evidence type="ECO:0000259" key="1">
    <source>
        <dbReference type="Pfam" id="PF00534"/>
    </source>
</evidence>
<dbReference type="InterPro" id="IPR001296">
    <property type="entry name" value="Glyco_trans_1"/>
</dbReference>
<name>A0ABU9E2Y6_9FLAO</name>
<keyword evidence="4" id="KW-1185">Reference proteome</keyword>
<dbReference type="PANTHER" id="PTHR12526">
    <property type="entry name" value="GLYCOSYLTRANSFERASE"/>
    <property type="match status" value="1"/>
</dbReference>
<organism evidence="3 4">
    <name type="scientific">Flavobacterium buctense</name>
    <dbReference type="NCBI Taxonomy" id="1648146"/>
    <lineage>
        <taxon>Bacteria</taxon>
        <taxon>Pseudomonadati</taxon>
        <taxon>Bacteroidota</taxon>
        <taxon>Flavobacteriia</taxon>
        <taxon>Flavobacteriales</taxon>
        <taxon>Flavobacteriaceae</taxon>
        <taxon>Flavobacterium</taxon>
    </lineage>
</organism>
<dbReference type="Pfam" id="PF13477">
    <property type="entry name" value="Glyco_trans_4_2"/>
    <property type="match status" value="1"/>
</dbReference>
<dbReference type="Pfam" id="PF00534">
    <property type="entry name" value="Glycos_transf_1"/>
    <property type="match status" value="1"/>
</dbReference>
<dbReference type="Proteomes" id="UP001491349">
    <property type="component" value="Unassembled WGS sequence"/>
</dbReference>